<organism evidence="3">
    <name type="scientific">marine sediment metagenome</name>
    <dbReference type="NCBI Taxonomy" id="412755"/>
    <lineage>
        <taxon>unclassified sequences</taxon>
        <taxon>metagenomes</taxon>
        <taxon>ecological metagenomes</taxon>
    </lineage>
</organism>
<dbReference type="InterPro" id="IPR045001">
    <property type="entry name" value="DRG"/>
</dbReference>
<dbReference type="InterPro" id="IPR006073">
    <property type="entry name" value="GTP-bd"/>
</dbReference>
<dbReference type="NCBIfam" id="TIGR00231">
    <property type="entry name" value="small_GTP"/>
    <property type="match status" value="1"/>
</dbReference>
<accession>X0VBE7</accession>
<dbReference type="PANTHER" id="PTHR43127">
    <property type="entry name" value="DEVELOPMENTALLY-REGULATED GTP-BINDING PROTEIN 2"/>
    <property type="match status" value="1"/>
</dbReference>
<dbReference type="Pfam" id="PF01926">
    <property type="entry name" value="MMR_HSR1"/>
    <property type="match status" value="1"/>
</dbReference>
<protein>
    <recommendedName>
        <fullName evidence="4">G domain-containing protein</fullName>
    </recommendedName>
</protein>
<feature type="non-terminal residue" evidence="3">
    <location>
        <position position="267"/>
    </location>
</feature>
<comment type="caution">
    <text evidence="3">The sequence shown here is derived from an EMBL/GenBank/DDBJ whole genome shotgun (WGS) entry which is preliminary data.</text>
</comment>
<evidence type="ECO:0000259" key="1">
    <source>
        <dbReference type="Pfam" id="PF01926"/>
    </source>
</evidence>
<evidence type="ECO:0000313" key="3">
    <source>
        <dbReference type="EMBL" id="GAG09813.1"/>
    </source>
</evidence>
<dbReference type="GO" id="GO:0003924">
    <property type="term" value="F:GTPase activity"/>
    <property type="evidence" value="ECO:0007669"/>
    <property type="project" value="InterPro"/>
</dbReference>
<feature type="domain" description="TGS" evidence="2">
    <location>
        <begin position="208"/>
        <end position="255"/>
    </location>
</feature>
<dbReference type="PRINTS" id="PR00326">
    <property type="entry name" value="GTP1OBG"/>
</dbReference>
<dbReference type="InterPro" id="IPR027417">
    <property type="entry name" value="P-loop_NTPase"/>
</dbReference>
<reference evidence="3" key="1">
    <citation type="journal article" date="2014" name="Front. Microbiol.">
        <title>High frequency of phylogenetically diverse reductive dehalogenase-homologous genes in deep subseafloor sedimentary metagenomes.</title>
        <authorList>
            <person name="Kawai M."/>
            <person name="Futagami T."/>
            <person name="Toyoda A."/>
            <person name="Takaki Y."/>
            <person name="Nishi S."/>
            <person name="Hori S."/>
            <person name="Arai W."/>
            <person name="Tsubouchi T."/>
            <person name="Morono Y."/>
            <person name="Uchiyama I."/>
            <person name="Ito T."/>
            <person name="Fujiyama A."/>
            <person name="Inagaki F."/>
            <person name="Takami H."/>
        </authorList>
    </citation>
    <scope>NUCLEOTIDE SEQUENCE</scope>
    <source>
        <strain evidence="3">Expedition CK06-06</strain>
    </source>
</reference>
<dbReference type="Gene3D" id="3.40.50.300">
    <property type="entry name" value="P-loop containing nucleotide triphosphate hydrolases"/>
    <property type="match status" value="1"/>
</dbReference>
<sequence length="267" mass="28949">MPKHKGTDHLKADLRRKIAKLTQVAEKKAATQRASMLIDKEGAAQVVVIGLPNGGKSHLVSTVTNASPTVAEYPFTTHTATPGMMAFENIQIQLIDTPSLAEQSVEWWLPHMIRRADVLVIVVDLGEAPLPQLEVVLAELENRKIAVGGSGAKALIVGNKLDLANAGENYIALKNKYRGQLPTIAVSAKEGIGLEELKGEIYRVLDIIRVYTKTPGQKPDLTDPIILERGSTLADAAASVHKDFAAKLRYARIWGSGKHDGIMAKRN</sequence>
<dbReference type="InterPro" id="IPR004095">
    <property type="entry name" value="TGS"/>
</dbReference>
<evidence type="ECO:0000259" key="2">
    <source>
        <dbReference type="Pfam" id="PF02824"/>
    </source>
</evidence>
<dbReference type="Gene3D" id="3.10.20.30">
    <property type="match status" value="1"/>
</dbReference>
<name>X0VBE7_9ZZZZ</name>
<dbReference type="Pfam" id="PF02824">
    <property type="entry name" value="TGS"/>
    <property type="match status" value="1"/>
</dbReference>
<evidence type="ECO:0008006" key="4">
    <source>
        <dbReference type="Google" id="ProtNLM"/>
    </source>
</evidence>
<dbReference type="EMBL" id="BARS01025928">
    <property type="protein sequence ID" value="GAG09813.1"/>
    <property type="molecule type" value="Genomic_DNA"/>
</dbReference>
<dbReference type="AlphaFoldDB" id="X0VBE7"/>
<feature type="domain" description="G" evidence="1">
    <location>
        <begin position="45"/>
        <end position="140"/>
    </location>
</feature>
<dbReference type="InterPro" id="IPR012675">
    <property type="entry name" value="Beta-grasp_dom_sf"/>
</dbReference>
<dbReference type="InterPro" id="IPR005225">
    <property type="entry name" value="Small_GTP-bd"/>
</dbReference>
<gene>
    <name evidence="3" type="ORF">S01H1_40912</name>
</gene>
<dbReference type="GO" id="GO:0005525">
    <property type="term" value="F:GTP binding"/>
    <property type="evidence" value="ECO:0007669"/>
    <property type="project" value="InterPro"/>
</dbReference>
<proteinExistence type="predicted"/>
<dbReference type="SUPFAM" id="SSF52540">
    <property type="entry name" value="P-loop containing nucleoside triphosphate hydrolases"/>
    <property type="match status" value="1"/>
</dbReference>
<dbReference type="InterPro" id="IPR012676">
    <property type="entry name" value="TGS-like"/>
</dbReference>
<dbReference type="SUPFAM" id="SSF81271">
    <property type="entry name" value="TGS-like"/>
    <property type="match status" value="1"/>
</dbReference>